<reference evidence="2 4" key="2">
    <citation type="submission" date="2016-11" db="EMBL/GenBank/DDBJ databases">
        <authorList>
            <person name="Varghese N."/>
            <person name="Submissions S."/>
        </authorList>
    </citation>
    <scope>NUCLEOTIDE SEQUENCE [LARGE SCALE GENOMIC DNA]</scope>
    <source>
        <strain evidence="2 4">DSM 7308</strain>
    </source>
</reference>
<dbReference type="EMBL" id="FRBG01000001">
    <property type="protein sequence ID" value="SHK38629.1"/>
    <property type="molecule type" value="Genomic_DNA"/>
</dbReference>
<proteinExistence type="predicted"/>
<accession>A0A150FRV2</accession>
<dbReference type="Gene3D" id="3.60.15.10">
    <property type="entry name" value="Ribonuclease Z/Hydroxyacylglutathione hydrolase-like"/>
    <property type="match status" value="1"/>
</dbReference>
<dbReference type="EMBL" id="LSFY01000001">
    <property type="protein sequence ID" value="KXZ40308.1"/>
    <property type="molecule type" value="Genomic_DNA"/>
</dbReference>
<dbReference type="Proteomes" id="UP000323392">
    <property type="component" value="Unassembled WGS sequence"/>
</dbReference>
<dbReference type="PANTHER" id="PTHR42967">
    <property type="entry name" value="METAL DEPENDENT HYDROLASE"/>
    <property type="match status" value="1"/>
</dbReference>
<comment type="caution">
    <text evidence="1">The sequence shown here is derived from an EMBL/GenBank/DDBJ whole genome shotgun (WGS) entry which is preliminary data.</text>
</comment>
<evidence type="ECO:0000313" key="4">
    <source>
        <dbReference type="Proteomes" id="UP000323392"/>
    </source>
</evidence>
<evidence type="ECO:0000313" key="3">
    <source>
        <dbReference type="Proteomes" id="UP000092605"/>
    </source>
</evidence>
<dbReference type="InterPro" id="IPR036866">
    <property type="entry name" value="RibonucZ/Hydroxyglut_hydro"/>
</dbReference>
<dbReference type="AlphaFoldDB" id="A0A150FRV2"/>
<sequence length="230" mass="27644">MSLKITFIYNSGFKVKLGKNLFIFDYYMDKSNCINTQEFEENENVYIFSSHFHYDHFNTEILNWKKYNKNTYYIFSSDIKVDEKDIYFLNPYEKIDINDIKIKTYGSTDEGVSFLVKVENINIFHAGDLNCWYWKEDSEENRKYAKKIFKEEIQKIKEDEIDIAFFPVDPRLEEYSTLGGQYFIENVNPKVFIPMHFGEDFDITFKFKEIFKDKPTKIISIEKFGQEIVL</sequence>
<evidence type="ECO:0000313" key="1">
    <source>
        <dbReference type="EMBL" id="KXZ40308.1"/>
    </source>
</evidence>
<gene>
    <name evidence="1" type="ORF">JWYL7_1383</name>
    <name evidence="2" type="ORF">SAMN05661008_00138</name>
</gene>
<protein>
    <submittedName>
        <fullName evidence="2">L-ascorbate metabolism protein UlaG, beta-lactamase superfamily</fullName>
    </submittedName>
</protein>
<reference evidence="1 3" key="1">
    <citation type="submission" date="2016-02" db="EMBL/GenBank/DDBJ databases">
        <title>Draft genome sequence for Clostridium paradoxum JW-YL-7.</title>
        <authorList>
            <person name="Utturkar S.M."/>
            <person name="Lancaster A."/>
            <person name="Poole F.L."/>
            <person name="Adams M.W."/>
            <person name="Brown S.D."/>
        </authorList>
    </citation>
    <scope>NUCLEOTIDE SEQUENCE [LARGE SCALE GENOMIC DNA]</scope>
    <source>
        <strain evidence="1 3">JW-YL-7</strain>
    </source>
</reference>
<organism evidence="1 3">
    <name type="scientific">Alkalithermobacter thermoalcaliphilus JW-YL-7 = DSM 7308</name>
    <dbReference type="NCBI Taxonomy" id="1121328"/>
    <lineage>
        <taxon>Bacteria</taxon>
        <taxon>Bacillati</taxon>
        <taxon>Bacillota</taxon>
        <taxon>Clostridia</taxon>
        <taxon>Peptostreptococcales</taxon>
        <taxon>Tepidibacteraceae</taxon>
        <taxon>Alkalithermobacter</taxon>
    </lineage>
</organism>
<evidence type="ECO:0000313" key="2">
    <source>
        <dbReference type="EMBL" id="SHK38629.1"/>
    </source>
</evidence>
<dbReference type="RefSeq" id="WP_066070948.1">
    <property type="nucleotide sequence ID" value="NZ_FRBG01000001.1"/>
</dbReference>
<name>A0A150FRV2_CLOPD</name>
<dbReference type="PANTHER" id="PTHR42967:SF1">
    <property type="entry name" value="MBL FOLD METALLO-HYDROLASE"/>
    <property type="match status" value="1"/>
</dbReference>
<keyword evidence="4" id="KW-1185">Reference proteome</keyword>
<dbReference type="CDD" id="cd06262">
    <property type="entry name" value="metallo-hydrolase-like_MBL-fold"/>
    <property type="match status" value="1"/>
</dbReference>
<dbReference type="PATRIC" id="fig|1121328.3.peg.1392"/>
<dbReference type="Proteomes" id="UP000092605">
    <property type="component" value="Unassembled WGS sequence"/>
</dbReference>
<dbReference type="SUPFAM" id="SSF56281">
    <property type="entry name" value="Metallo-hydrolase/oxidoreductase"/>
    <property type="match status" value="1"/>
</dbReference>
<dbReference type="STRING" id="1121328.JWYL7_1383"/>